<organism evidence="3 4">
    <name type="scientific">Stieleria magnilauensis</name>
    <dbReference type="NCBI Taxonomy" id="2527963"/>
    <lineage>
        <taxon>Bacteria</taxon>
        <taxon>Pseudomonadati</taxon>
        <taxon>Planctomycetota</taxon>
        <taxon>Planctomycetia</taxon>
        <taxon>Pirellulales</taxon>
        <taxon>Pirellulaceae</taxon>
        <taxon>Stieleria</taxon>
    </lineage>
</organism>
<feature type="region of interest" description="Disordered" evidence="1">
    <location>
        <begin position="2564"/>
        <end position="2595"/>
    </location>
</feature>
<dbReference type="PANTHER" id="PTHR40274:SF3">
    <property type="entry name" value="VIRGINIAMYCIN B LYASE"/>
    <property type="match status" value="1"/>
</dbReference>
<evidence type="ECO:0000259" key="2">
    <source>
        <dbReference type="SMART" id="SM00089"/>
    </source>
</evidence>
<dbReference type="SMART" id="SM00089">
    <property type="entry name" value="PKD"/>
    <property type="match status" value="4"/>
</dbReference>
<dbReference type="InterPro" id="IPR051344">
    <property type="entry name" value="Vgb"/>
</dbReference>
<reference evidence="3 4" key="1">
    <citation type="submission" date="2019-02" db="EMBL/GenBank/DDBJ databases">
        <title>Deep-cultivation of Planctomycetes and their phenomic and genomic characterization uncovers novel biology.</title>
        <authorList>
            <person name="Wiegand S."/>
            <person name="Jogler M."/>
            <person name="Boedeker C."/>
            <person name="Pinto D."/>
            <person name="Vollmers J."/>
            <person name="Rivas-Marin E."/>
            <person name="Kohn T."/>
            <person name="Peeters S.H."/>
            <person name="Heuer A."/>
            <person name="Rast P."/>
            <person name="Oberbeckmann S."/>
            <person name="Bunk B."/>
            <person name="Jeske O."/>
            <person name="Meyerdierks A."/>
            <person name="Storesund J.E."/>
            <person name="Kallscheuer N."/>
            <person name="Luecker S."/>
            <person name="Lage O.M."/>
            <person name="Pohl T."/>
            <person name="Merkel B.J."/>
            <person name="Hornburger P."/>
            <person name="Mueller R.-W."/>
            <person name="Bruemmer F."/>
            <person name="Labrenz M."/>
            <person name="Spormann A.M."/>
            <person name="Op den Camp H."/>
            <person name="Overmann J."/>
            <person name="Amann R."/>
            <person name="Jetten M.S.M."/>
            <person name="Mascher T."/>
            <person name="Medema M.H."/>
            <person name="Devos D.P."/>
            <person name="Kaster A.-K."/>
            <person name="Ovreas L."/>
            <person name="Rohde M."/>
            <person name="Galperin M.Y."/>
            <person name="Jogler C."/>
        </authorList>
    </citation>
    <scope>NUCLEOTIDE SEQUENCE [LARGE SCALE GENOMIC DNA]</scope>
    <source>
        <strain evidence="3 4">TBK1r</strain>
    </source>
</reference>
<feature type="compositionally biased region" description="Polar residues" evidence="1">
    <location>
        <begin position="2578"/>
        <end position="2587"/>
    </location>
</feature>
<feature type="domain" description="PKD/Chitinase" evidence="2">
    <location>
        <begin position="1210"/>
        <end position="1297"/>
    </location>
</feature>
<dbReference type="Pfam" id="PF17803">
    <property type="entry name" value="Cadherin_4"/>
    <property type="match status" value="1"/>
</dbReference>
<dbReference type="CDD" id="cd00146">
    <property type="entry name" value="PKD"/>
    <property type="match status" value="2"/>
</dbReference>
<dbReference type="Proteomes" id="UP000318081">
    <property type="component" value="Chromosome"/>
</dbReference>
<dbReference type="SUPFAM" id="SSF49299">
    <property type="entry name" value="PKD domain"/>
    <property type="match status" value="4"/>
</dbReference>
<feature type="compositionally biased region" description="Basic and acidic residues" evidence="1">
    <location>
        <begin position="2696"/>
        <end position="2709"/>
    </location>
</feature>
<dbReference type="InterPro" id="IPR022409">
    <property type="entry name" value="PKD/Chitinase_dom"/>
</dbReference>
<evidence type="ECO:0000313" key="3">
    <source>
        <dbReference type="EMBL" id="QDV83399.1"/>
    </source>
</evidence>
<dbReference type="InterPro" id="IPR025592">
    <property type="entry name" value="DUF4347"/>
</dbReference>
<feature type="region of interest" description="Disordered" evidence="1">
    <location>
        <begin position="2492"/>
        <end position="2542"/>
    </location>
</feature>
<feature type="domain" description="PKD/Chitinase" evidence="2">
    <location>
        <begin position="653"/>
        <end position="747"/>
    </location>
</feature>
<gene>
    <name evidence="3" type="ORF">TBK1r_23390</name>
</gene>
<protein>
    <submittedName>
        <fullName evidence="3">NHL repeat protein</fullName>
    </submittedName>
</protein>
<dbReference type="SUPFAM" id="SSF101898">
    <property type="entry name" value="NHL repeat"/>
    <property type="match status" value="1"/>
</dbReference>
<dbReference type="InterPro" id="IPR011042">
    <property type="entry name" value="6-blade_b-propeller_TolB-like"/>
</dbReference>
<dbReference type="InterPro" id="IPR035986">
    <property type="entry name" value="PKD_dom_sf"/>
</dbReference>
<dbReference type="PANTHER" id="PTHR40274">
    <property type="entry name" value="VIRGINIAMYCIN B LYASE"/>
    <property type="match status" value="1"/>
</dbReference>
<feature type="compositionally biased region" description="Acidic residues" evidence="1">
    <location>
        <begin position="2710"/>
        <end position="2719"/>
    </location>
</feature>
<name>A0ABX5XN47_9BACT</name>
<accession>A0ABX5XN47</accession>
<feature type="domain" description="PKD/Chitinase" evidence="2">
    <location>
        <begin position="750"/>
        <end position="837"/>
    </location>
</feature>
<feature type="domain" description="PKD/Chitinase" evidence="2">
    <location>
        <begin position="1113"/>
        <end position="1207"/>
    </location>
</feature>
<sequence>MPWSIPNWLHCAWSADPSSIATGKYLLDAAVLEKRLLFSATPIAPPVVDETEVDSGLAESLVVDVASSTSTSTSTSGGSESNDGQRTSRLQLVFVDAGVEDHQQLIDDLRASNETADLEIYLLDGSRDGVEQITEILGDYQNVDAIHLLSHGNDAKLRLGNSTLDGGNLAGYAGDFAHWQASLTDDADLLLYGCELAETDSGVAMLEALAALTGADVAASTDDTGHASLGGDWELEFRVGNIESSVLLSDFAESRWMGLLTTPEISPTSELLVNSTTTGVQTLYNAHQAVAVDGLGNTIVAWVDAAYDGSGTAVMAQRFDPSGSKLGVEFQVNVNTPGDQTLPVVTADDTGRFAIAFVSSDADGTGIYVRRFDASGTAIDSADILVNAGQESGNQTNVSIASNSSNQIVISWESDGASEGIYARNFDFTSTPVGDQLATTLLTVDTVATATDAAIDINAGGRFVVVWKDGADLYGRKYEFGSGTAVASKLDLNVAGSDGSQVTVAVMPSDNYVIAYRENKAGEEGIWQRLIQDDDVMSTPDDVSWTTQSVEPSIAMDEAGNYIISYTAADQNGVGVFYRTYDSSNVSISGELQASVTGGQTQENASVAMHDLNNFVVAWSGKGDQVGHEDGSGIFFRQYGTTGANVAPVADLTAGAPYTINEGDSLTLDGSNSSDADGDTLTYAWDLDNDGIFGETNEPLTATAVVNWATLASFGIDDNGTHTIGLRVDDGRGGIVTQTTTVTVQNTAPVLSATGSASAVASTMYTLNLSATDPGDDTLAQWRVDWGDGTINLYAGSSTSVTHTYSVAGLTHNILVSATDEDGKWYTGDLFVASSNFSPVERFDALTGAFEIGTGNFNDLKRAEDFLIGPDGMLYASAFLTSNVQRFDPVTGVLDGDFVIGGSGGLDKASGIAFGPDGNLYVGSHGTDQVLRYDGTTGSFIDVFVSANAGGLDGPRELLFGADGYLYVASELTDSILRFNGSTGAYIDDFVTSGAGGLDGPKSFAFGRDGNFYVSSSLTNQILRYNGSSGAFIDIFVASGVGGLADPFGLAFGPDDSLYVTTHSSGKLLRYDFNGNFVDEFGNGFFKAEGLAFTPTHQVNVVTPNTAPTADLSAGAPYSISEGGTLSLDGSASSDADGDTLSYAWDLDNDGNFGETDEPTTETAGVSWATLAAFGIDDEGTYTIGLQVDDGNGGVTTATTTVTVTNAAPVISATGAANALSGSSYTLNLSATDPGNDTITSWRVDWGDGTIVTYGGSPSSVTHTYSVAGLTHNLLVSATDEDGTWFTADLFVASNNTTPVSRYDALTGVFQNGLGTSATLTKARGIRYGADGLLYVSGFDSSNVQRFNPVTGAYVDDFVVAGSGGIDQADGLAFGPDGHLYVTSHRTDEVYRYNGTTGAFIDVFVTAASGGLDHPFFIDFGQDGNLYVASEKTNSILRYNGTSGAYIDQFISTGLGGLTDAAGFGFGPDGNFYLASTFTDEILRYNGTTGAFIDVFVTSGLGGLDDPQGIEFGPDGFLYVTGKTSNNVLRYDTSGNFIDEYIPASSGLLTPGALEFSPAHQVTVLAVNTAPLATNMGQTIGYTEDDSTVAIADIVVTDPDVGETITATLTLNLPATGTLTTGTFGASTSTYVTGTGVWQVSGTVTDVNAALAAVAFTPADDNDVNSQIAVHIEDSVAAGPADGLIQLNVTAQNDAPDIDLDADDSSGAVGSGYNAAFVEGAGAVRIADLADAVIDDVDNTNLTSLSVTITNIQDGANEVLTFDTTGTSIIGSYAAGVLSLTNSDSVANYQQVLRTIRYENLSQTPNTTTRVLSISVGDGTANTGIVSNVTVTATNDAPALDLDANDSSGQGGADYGATFVEGGGAVLIADAADAALTDVDSANLTSLVVTITNLLDGVAETLTADTSGTGIGASYSGGVLSLSGSDSVANYQQVLRTIRYHNSSGAPNPSTRVIQFVANDGSANSNTGTAIVGVSAVNTAPVLDLDANDSSGSTGADYNATFIEGGGAVLIADSVDADLVDVDSGSLSSLTITITNLLGGIAESLSADTSGTSISATYLAGTLTLSGVDSVANYEQVLRTVRYDNVSLVPNPTTRLIQFVANDGAANSNIATASVSITTTNNAPTLDLDADDSSGKGGGGFQTSFVEGGGAVRISDFSDANLNDVDSASLTSLTATLTNPLDGSSESLSADTSGTSITASYAGGTLTLSGTDSVANYQQVLRSIRYLNTSVAPNTTARVIDIVANDGISASNLATATINVTSINSAPTINAPGTQTPSEDTPWSVNGISVSDSDIGAGMMKFSMNVARGTLTLNAMVAGGVTASGIVGNGSSSVTVTATLAQLNTTLAAANGLTYLGNPNVNGVDTLSLNASDLIVSTTETVNINILGVNDAPVAVKDQFTMNPDSKLTVGPGGLLANDFDVDGNAISVVPVSGPSSGTLTLGADGSFQFTPVASFSGFVTFSYAVTDGSATSAPATVVIEVLLPISPADIASASAEPEPEKVPEDPPAEEESEEETEPENETYTPVTAIAPEPDTPSVDLGRGVVQTNAEEILTISVVPQRLAEQAESEQRNDESRSSSPTQNDNSGRLRRSDSIRSTGSVLGIGRFDSKLLWSDMEDMQGEINDGFNTPYIFAGSFAGVSSALSVGYVMWTVRGGLLATSLLAHLPAWSFVDPLLVLDELDDDDDADDDSLAEMLDKSESEREKVESDEAELEASAL</sequence>
<dbReference type="EMBL" id="CP036432">
    <property type="protein sequence ID" value="QDV83399.1"/>
    <property type="molecule type" value="Genomic_DNA"/>
</dbReference>
<dbReference type="RefSeq" id="WP_145210190.1">
    <property type="nucleotide sequence ID" value="NZ_CP036432.1"/>
</dbReference>
<feature type="compositionally biased region" description="Acidic residues" evidence="1">
    <location>
        <begin position="2507"/>
        <end position="2521"/>
    </location>
</feature>
<dbReference type="Pfam" id="PF18911">
    <property type="entry name" value="PKD_4"/>
    <property type="match status" value="4"/>
</dbReference>
<dbReference type="SUPFAM" id="SSF63829">
    <property type="entry name" value="Calcium-dependent phosphotriesterase"/>
    <property type="match status" value="1"/>
</dbReference>
<dbReference type="Gene3D" id="2.60.40.2810">
    <property type="match status" value="1"/>
</dbReference>
<evidence type="ECO:0000256" key="1">
    <source>
        <dbReference type="SAM" id="MobiDB-lite"/>
    </source>
</evidence>
<dbReference type="InterPro" id="IPR040853">
    <property type="entry name" value="RapA2_cadherin-like"/>
</dbReference>
<feature type="region of interest" description="Disordered" evidence="1">
    <location>
        <begin position="2696"/>
        <end position="2719"/>
    </location>
</feature>
<dbReference type="InterPro" id="IPR000601">
    <property type="entry name" value="PKD_dom"/>
</dbReference>
<dbReference type="CDD" id="cd05819">
    <property type="entry name" value="NHL"/>
    <property type="match status" value="1"/>
</dbReference>
<proteinExistence type="predicted"/>
<dbReference type="Gene3D" id="2.120.10.30">
    <property type="entry name" value="TolB, C-terminal domain"/>
    <property type="match status" value="2"/>
</dbReference>
<dbReference type="Pfam" id="PF14252">
    <property type="entry name" value="DUF4347"/>
    <property type="match status" value="1"/>
</dbReference>
<evidence type="ECO:0000313" key="4">
    <source>
        <dbReference type="Proteomes" id="UP000318081"/>
    </source>
</evidence>
<dbReference type="Gene3D" id="2.60.40.10">
    <property type="entry name" value="Immunoglobulins"/>
    <property type="match status" value="4"/>
</dbReference>
<keyword evidence="4" id="KW-1185">Reference proteome</keyword>
<dbReference type="InterPro" id="IPR013783">
    <property type="entry name" value="Ig-like_fold"/>
</dbReference>